<dbReference type="GO" id="GO:0008616">
    <property type="term" value="P:tRNA queuosine(34) biosynthetic process"/>
    <property type="evidence" value="ECO:0007669"/>
    <property type="project" value="UniProtKB-KW"/>
</dbReference>
<protein>
    <submittedName>
        <fullName evidence="6">S-adenosylmethioninetRNA ribosyltransferase-isomerase</fullName>
        <ecNumber evidence="6">5.-.-.-</ecNumber>
    </submittedName>
</protein>
<evidence type="ECO:0000313" key="6">
    <source>
        <dbReference type="EMBL" id="GAM13539.1"/>
    </source>
</evidence>
<dbReference type="Gene3D" id="3.40.1780.10">
    <property type="entry name" value="QueA-like"/>
    <property type="match status" value="1"/>
</dbReference>
<keyword evidence="2 6" id="KW-0808">Transferase</keyword>
<dbReference type="OrthoDB" id="9783887at2"/>
<dbReference type="InterPro" id="IPR042119">
    <property type="entry name" value="QueA_dom2"/>
</dbReference>
<keyword evidence="3" id="KW-0949">S-adenosyl-L-methionine</keyword>
<evidence type="ECO:0000256" key="2">
    <source>
        <dbReference type="ARBA" id="ARBA00022679"/>
    </source>
</evidence>
<dbReference type="Pfam" id="PF02547">
    <property type="entry name" value="Queuosine_synth"/>
    <property type="match status" value="1"/>
</dbReference>
<dbReference type="AlphaFoldDB" id="A0A0A8X2Q4"/>
<feature type="region of interest" description="Disordered" evidence="5">
    <location>
        <begin position="1"/>
        <end position="27"/>
    </location>
</feature>
<keyword evidence="6" id="KW-0413">Isomerase</keyword>
<dbReference type="InterPro" id="IPR036100">
    <property type="entry name" value="QueA_sf"/>
</dbReference>
<organism evidence="6 7">
    <name type="scientific">Mesobacillus selenatarsenatis (strain DSM 18680 / JCM 14380 / FERM P-15431 / SF-1)</name>
    <dbReference type="NCBI Taxonomy" id="1321606"/>
    <lineage>
        <taxon>Bacteria</taxon>
        <taxon>Bacillati</taxon>
        <taxon>Bacillota</taxon>
        <taxon>Bacilli</taxon>
        <taxon>Bacillales</taxon>
        <taxon>Bacillaceae</taxon>
        <taxon>Mesobacillus</taxon>
    </lineage>
</organism>
<dbReference type="Gene3D" id="2.40.10.240">
    <property type="entry name" value="QueA-like"/>
    <property type="match status" value="1"/>
</dbReference>
<dbReference type="InterPro" id="IPR042118">
    <property type="entry name" value="QueA_dom1"/>
</dbReference>
<keyword evidence="4" id="KW-0671">Queuosine biosynthesis</keyword>
<dbReference type="InterPro" id="IPR003699">
    <property type="entry name" value="QueA"/>
</dbReference>
<sequence length="346" mass="39323">MQLETKIHPHGFSLPPSLNASHPPERRGLRRDQVKMMVLDRVTGNVVHEQFNQIEKYLNSGDILVLNNSRTIPAILKGTLHRNGKVIGTNVEMRLARKKNDSEWEVLIVATNVKSGDCFKFSEILEANVIGKVFKSPLKMIQFNLQGKDLYNEIYSTGEPIRYEYIHHAWNLDYYQTVFASQPGSVEMPSAGRAFSWELLLKLQLKGVKLAFLQLHTGLSYFLDDEFVHSPEEHFEEYSIRQEDMEAILKAKDSGAKVIAAGTTVVRALETAASNSTIQGWTNLYITSDYELQLVDGIITGFHEPKASHLDMLAAFVDEIKLLEAYNLAIEQKYLWHEFGDINLII</sequence>
<keyword evidence="7" id="KW-1185">Reference proteome</keyword>
<dbReference type="SUPFAM" id="SSF111337">
    <property type="entry name" value="QueA-like"/>
    <property type="match status" value="1"/>
</dbReference>
<reference evidence="6 7" key="1">
    <citation type="submission" date="2013-06" db="EMBL/GenBank/DDBJ databases">
        <title>Whole genome shotgun sequence of Bacillus selenatarsenatis SF-1.</title>
        <authorList>
            <person name="Kuroda M."/>
            <person name="Sei K."/>
            <person name="Yamashita M."/>
            <person name="Ike M."/>
        </authorList>
    </citation>
    <scope>NUCLEOTIDE SEQUENCE [LARGE SCALE GENOMIC DNA]</scope>
    <source>
        <strain evidence="6 7">SF-1</strain>
    </source>
</reference>
<dbReference type="STRING" id="1321606.SAMD00020551_1684"/>
<keyword evidence="1" id="KW-0963">Cytoplasm</keyword>
<dbReference type="PANTHER" id="PTHR30307:SF0">
    <property type="entry name" value="S-ADENOSYLMETHIONINE:TRNA RIBOSYLTRANSFERASE-ISOMERASE"/>
    <property type="match status" value="1"/>
</dbReference>
<dbReference type="GO" id="GO:0051075">
    <property type="term" value="F:S-adenosylmethionine:tRNA ribosyltransferase-isomerase activity"/>
    <property type="evidence" value="ECO:0007669"/>
    <property type="project" value="TreeGrafter"/>
</dbReference>
<evidence type="ECO:0000256" key="5">
    <source>
        <dbReference type="SAM" id="MobiDB-lite"/>
    </source>
</evidence>
<name>A0A0A8X2Q4_MESS1</name>
<comment type="caution">
    <text evidence="6">The sequence shown here is derived from an EMBL/GenBank/DDBJ whole genome shotgun (WGS) entry which is preliminary data.</text>
</comment>
<evidence type="ECO:0000256" key="3">
    <source>
        <dbReference type="ARBA" id="ARBA00022691"/>
    </source>
</evidence>
<evidence type="ECO:0000313" key="7">
    <source>
        <dbReference type="Proteomes" id="UP000031014"/>
    </source>
</evidence>
<evidence type="ECO:0000256" key="4">
    <source>
        <dbReference type="ARBA" id="ARBA00022785"/>
    </source>
</evidence>
<gene>
    <name evidence="6" type="ORF">SAMD00020551_1684</name>
</gene>
<dbReference type="Proteomes" id="UP000031014">
    <property type="component" value="Unassembled WGS sequence"/>
</dbReference>
<dbReference type="EC" id="5.-.-.-" evidence="6"/>
<evidence type="ECO:0000256" key="1">
    <source>
        <dbReference type="ARBA" id="ARBA00022490"/>
    </source>
</evidence>
<dbReference type="PANTHER" id="PTHR30307">
    <property type="entry name" value="S-ADENOSYLMETHIONINE:TRNA RIBOSYLTRANSFERASE-ISOMERASE"/>
    <property type="match status" value="1"/>
</dbReference>
<dbReference type="EMBL" id="BASE01000035">
    <property type="protein sequence ID" value="GAM13539.1"/>
    <property type="molecule type" value="Genomic_DNA"/>
</dbReference>
<proteinExistence type="predicted"/>
<accession>A0A0A8X2Q4</accession>